<dbReference type="Proteomes" id="UP000036958">
    <property type="component" value="Unassembled WGS sequence"/>
</dbReference>
<dbReference type="NCBIfam" id="TIGR01777">
    <property type="entry name" value="yfcH"/>
    <property type="match status" value="1"/>
</dbReference>
<comment type="similarity">
    <text evidence="1">Belongs to the NAD(P)-dependent epimerase/dehydratase family. SDR39U1 subfamily.</text>
</comment>
<proteinExistence type="inferred from homology"/>
<feature type="domain" description="NAD-dependent epimerase/dehydratase" evidence="2">
    <location>
        <begin position="11"/>
        <end position="210"/>
    </location>
</feature>
<dbReference type="PANTHER" id="PTHR11092">
    <property type="entry name" value="SUGAR NUCLEOTIDE EPIMERASE RELATED"/>
    <property type="match status" value="1"/>
</dbReference>
<feature type="domain" description="DUF1731" evidence="3">
    <location>
        <begin position="246"/>
        <end position="292"/>
    </location>
</feature>
<dbReference type="InterPro" id="IPR010099">
    <property type="entry name" value="SDR39U1"/>
</dbReference>
<dbReference type="AlphaFoldDB" id="A0A0L8V7K3"/>
<dbReference type="SUPFAM" id="SSF51735">
    <property type="entry name" value="NAD(P)-binding Rossmann-fold domains"/>
    <property type="match status" value="1"/>
</dbReference>
<evidence type="ECO:0000259" key="2">
    <source>
        <dbReference type="Pfam" id="PF01370"/>
    </source>
</evidence>
<reference evidence="5" key="1">
    <citation type="submission" date="2015-07" db="EMBL/GenBank/DDBJ databases">
        <title>Genome sequencing of Sunxiuqinia dokdonensis strain SK.</title>
        <authorList>
            <person name="Ahn S."/>
            <person name="Kim B.-C."/>
        </authorList>
    </citation>
    <scope>NUCLEOTIDE SEQUENCE [LARGE SCALE GENOMIC DNA]</scope>
    <source>
        <strain evidence="5">SK</strain>
    </source>
</reference>
<dbReference type="Pfam" id="PF08338">
    <property type="entry name" value="DUF1731"/>
    <property type="match status" value="1"/>
</dbReference>
<dbReference type="RefSeq" id="WP_053184470.1">
    <property type="nucleotide sequence ID" value="NZ_LGIA01000165.1"/>
</dbReference>
<dbReference type="PANTHER" id="PTHR11092:SF0">
    <property type="entry name" value="EPIMERASE FAMILY PROTEIN SDR39U1"/>
    <property type="match status" value="1"/>
</dbReference>
<accession>A0A0L8V7K3</accession>
<evidence type="ECO:0000313" key="5">
    <source>
        <dbReference type="Proteomes" id="UP000036958"/>
    </source>
</evidence>
<dbReference type="InterPro" id="IPR036291">
    <property type="entry name" value="NAD(P)-bd_dom_sf"/>
</dbReference>
<evidence type="ECO:0008006" key="6">
    <source>
        <dbReference type="Google" id="ProtNLM"/>
    </source>
</evidence>
<protein>
    <recommendedName>
        <fullName evidence="6">TIGR01777 family protein</fullName>
    </recommendedName>
</protein>
<evidence type="ECO:0000256" key="1">
    <source>
        <dbReference type="ARBA" id="ARBA00009353"/>
    </source>
</evidence>
<dbReference type="InterPro" id="IPR013549">
    <property type="entry name" value="DUF1731"/>
</dbReference>
<gene>
    <name evidence="4" type="ORF">NC99_28800</name>
</gene>
<name>A0A0L8V7K3_9BACT</name>
<evidence type="ECO:0000259" key="3">
    <source>
        <dbReference type="Pfam" id="PF08338"/>
    </source>
</evidence>
<dbReference type="STRING" id="1409788.NC99_28800"/>
<keyword evidence="5" id="KW-1185">Reference proteome</keyword>
<comment type="caution">
    <text evidence="4">The sequence shown here is derived from an EMBL/GenBank/DDBJ whole genome shotgun (WGS) entry which is preliminary data.</text>
</comment>
<dbReference type="Pfam" id="PF01370">
    <property type="entry name" value="Epimerase"/>
    <property type="match status" value="1"/>
</dbReference>
<dbReference type="InterPro" id="IPR001509">
    <property type="entry name" value="Epimerase_deHydtase"/>
</dbReference>
<sequence length="295" mass="32657">MNIKIDTGMKVVMTGASGFLGQNIIEELQKKQIEINGLDRKLLYGDPNKLAEKLAGADAVINLAGAPIIKRWTSKNKAIIYNSRVLTTKNLTRAINSLPKAMQPNTFVSASAVGIYREGMVHDESSSRFANHFAARVTDDWEDALVDLPDTIRQVIFRIGVVLGKDSQFIQQVLPVFKMGLGGKIGTGKQAFPFIHLHDLVQAFVQSVTDEGYLGIYNLVAPQQIDNKTFTQILAKKLNRPAILPVPAFALKLLYGKASTLILKNPVVLPKRLEMQNFAHQFPTMESCLDQILDQ</sequence>
<dbReference type="EMBL" id="LGIA01000165">
    <property type="protein sequence ID" value="KOH44333.1"/>
    <property type="molecule type" value="Genomic_DNA"/>
</dbReference>
<evidence type="ECO:0000313" key="4">
    <source>
        <dbReference type="EMBL" id="KOH44333.1"/>
    </source>
</evidence>
<organism evidence="4 5">
    <name type="scientific">Sunxiuqinia dokdonensis</name>
    <dbReference type="NCBI Taxonomy" id="1409788"/>
    <lineage>
        <taxon>Bacteria</taxon>
        <taxon>Pseudomonadati</taxon>
        <taxon>Bacteroidota</taxon>
        <taxon>Bacteroidia</taxon>
        <taxon>Marinilabiliales</taxon>
        <taxon>Prolixibacteraceae</taxon>
        <taxon>Sunxiuqinia</taxon>
    </lineage>
</organism>
<dbReference type="OrthoDB" id="329806at2"/>
<dbReference type="Gene3D" id="3.40.50.720">
    <property type="entry name" value="NAD(P)-binding Rossmann-like Domain"/>
    <property type="match status" value="1"/>
</dbReference>